<feature type="compositionally biased region" description="Polar residues" evidence="1">
    <location>
        <begin position="448"/>
        <end position="457"/>
    </location>
</feature>
<dbReference type="AlphaFoldDB" id="A0AAR5PK58"/>
<dbReference type="GO" id="GO:0000226">
    <property type="term" value="P:microtubule cytoskeleton organization"/>
    <property type="evidence" value="ECO:0007669"/>
    <property type="project" value="UniProtKB-ARBA"/>
</dbReference>
<accession>A0AAR5PK58</accession>
<feature type="domain" description="TOG" evidence="2">
    <location>
        <begin position="722"/>
        <end position="950"/>
    </location>
</feature>
<feature type="compositionally biased region" description="Basic residues" evidence="1">
    <location>
        <begin position="689"/>
        <end position="698"/>
    </location>
</feature>
<dbReference type="InterPro" id="IPR011989">
    <property type="entry name" value="ARM-like"/>
</dbReference>
<dbReference type="PANTHER" id="PTHR21567">
    <property type="entry name" value="CLASP"/>
    <property type="match status" value="1"/>
</dbReference>
<feature type="compositionally biased region" description="Low complexity" evidence="1">
    <location>
        <begin position="405"/>
        <end position="422"/>
    </location>
</feature>
<dbReference type="Proteomes" id="UP000019118">
    <property type="component" value="Unassembled WGS sequence"/>
</dbReference>
<organism evidence="3 4">
    <name type="scientific">Dendroctonus ponderosae</name>
    <name type="common">Mountain pine beetle</name>
    <dbReference type="NCBI Taxonomy" id="77166"/>
    <lineage>
        <taxon>Eukaryota</taxon>
        <taxon>Metazoa</taxon>
        <taxon>Ecdysozoa</taxon>
        <taxon>Arthropoda</taxon>
        <taxon>Hexapoda</taxon>
        <taxon>Insecta</taxon>
        <taxon>Pterygota</taxon>
        <taxon>Neoptera</taxon>
        <taxon>Endopterygota</taxon>
        <taxon>Coleoptera</taxon>
        <taxon>Polyphaga</taxon>
        <taxon>Cucujiformia</taxon>
        <taxon>Curculionidae</taxon>
        <taxon>Scolytinae</taxon>
        <taxon>Dendroctonus</taxon>
    </lineage>
</organism>
<feature type="compositionally biased region" description="Polar residues" evidence="1">
    <location>
        <begin position="642"/>
        <end position="658"/>
    </location>
</feature>
<evidence type="ECO:0000259" key="2">
    <source>
        <dbReference type="SMART" id="SM01349"/>
    </source>
</evidence>
<dbReference type="GO" id="GO:0008017">
    <property type="term" value="F:microtubule binding"/>
    <property type="evidence" value="ECO:0007669"/>
    <property type="project" value="TreeGrafter"/>
</dbReference>
<feature type="region of interest" description="Disordered" evidence="1">
    <location>
        <begin position="642"/>
        <end position="727"/>
    </location>
</feature>
<dbReference type="PANTHER" id="PTHR21567:SF87">
    <property type="entry name" value="CRESCERIN-LIKE PROTEIN CHE-12"/>
    <property type="match status" value="1"/>
</dbReference>
<sequence>MLKEPGTCESLEAGAAALLFEALFACHHRDRLHSLAEDSLMILIAGLRPEVLERCLPRLILSLCKMGASSGVRCALVAMKKLPPKRLQLEVLSRGFGHRTREGALQILMACTRLYPRQDVEVVRIAEFAALALRDRRRRVRQAALETLAAAAQLSSVHETLNVVESAIKDFGDFGEIIQVVRTRLSRKQLPTVDLDGSIRYTSPIDQNESHWITGSVLKGNVSPSPISSASSSNTSANYWMHNLRHEHNFNSGAMRIRQLSEANEEDVFDDSCKIWTPDASNCDTLKAANGSKAGVLRPVYILQPESATENGKHSRGYRKYDRGRSFSPPKHFKGHFPAGLVDPVPIIPVHSNTNGTDKHYSAPDAYSRLQYPADSRLQQGFRKSFFSDQLYSNDRLPSKYEPQSLSLSSRSSSTSTGSSTKSGFWYRDLKSGIPLPIAESKLKIRHSTSSSITSNGPLIAKRSITNSPQHTPGSSKPSPRPQTHVGDHESISHLSLPPPLSSGSETSGYYTPSPPDTYPPAFIKMDTEERPSSDAEEPIEQLDSRSNKSVLNEDGQSPGPGSRIGSAQPTNHFLGEPIHDNYPSVESIQLNNNEEVAQSRPPSHQLLLQSIPEKIEIRRKSKSVIDLPNFLPQIAPIRKNVNSAPPRNEDNVLNNNPEPDATDPLPPMVDAGQHQEVTESQQSSAVVRKSKLERRRLSRNDSRKTLKASPRAAAESSIAKPPNKPKDVLQHVLTQLGDPNWEATVEGLQGLIKLLKQSPDTVLQQIHQICIVLAKHIKNLRSQVARVACNTASELFLTCRRALDMELEDIAIPLLQRTADTNRFLRADANATLDVMCEHLPTHRVIPVVAARGCAHPNSVVRAASVRLLGDLVRRLGAERVFYMPKELRDKLLLAGANALADGNVEARSHGKSMLKHLVEHPNFQRNLREAVPQNILRHISKVLATIKPDA</sequence>
<dbReference type="SUPFAM" id="SSF48371">
    <property type="entry name" value="ARM repeat"/>
    <property type="match status" value="1"/>
</dbReference>
<proteinExistence type="predicted"/>
<dbReference type="Gene3D" id="1.25.10.10">
    <property type="entry name" value="Leucine-rich Repeat Variant"/>
    <property type="match status" value="2"/>
</dbReference>
<evidence type="ECO:0000313" key="3">
    <source>
        <dbReference type="EnsemblMetazoa" id="XP_019761282.1"/>
    </source>
</evidence>
<dbReference type="EnsemblMetazoa" id="XM_019905723.1">
    <property type="protein sequence ID" value="XP_019761282.1"/>
    <property type="gene ID" value="LOC109538479"/>
</dbReference>
<feature type="region of interest" description="Disordered" evidence="1">
    <location>
        <begin position="401"/>
        <end position="422"/>
    </location>
</feature>
<feature type="compositionally biased region" description="Low complexity" evidence="1">
    <location>
        <begin position="502"/>
        <end position="512"/>
    </location>
</feature>
<protein>
    <recommendedName>
        <fullName evidence="2">TOG domain-containing protein</fullName>
    </recommendedName>
</protein>
<name>A0AAR5PK58_DENPD</name>
<dbReference type="InterPro" id="IPR016024">
    <property type="entry name" value="ARM-type_fold"/>
</dbReference>
<evidence type="ECO:0000313" key="4">
    <source>
        <dbReference type="Proteomes" id="UP000019118"/>
    </source>
</evidence>
<dbReference type="SMART" id="SM01349">
    <property type="entry name" value="TOG"/>
    <property type="match status" value="1"/>
</dbReference>
<dbReference type="KEGG" id="dpa:109538479"/>
<dbReference type="Pfam" id="PF12348">
    <property type="entry name" value="CLASP_N"/>
    <property type="match status" value="1"/>
</dbReference>
<feature type="region of interest" description="Disordered" evidence="1">
    <location>
        <begin position="445"/>
        <end position="584"/>
    </location>
</feature>
<feature type="compositionally biased region" description="Polar residues" evidence="1">
    <location>
        <begin position="464"/>
        <end position="478"/>
    </location>
</feature>
<dbReference type="InterPro" id="IPR024395">
    <property type="entry name" value="CLASP_N_dom"/>
</dbReference>
<dbReference type="InterPro" id="IPR034085">
    <property type="entry name" value="TOG"/>
</dbReference>
<dbReference type="GeneID" id="109538479"/>
<keyword evidence="4" id="KW-1185">Reference proteome</keyword>
<reference evidence="4" key="1">
    <citation type="journal article" date="2013" name="Genome Biol.">
        <title>Draft genome of the mountain pine beetle, Dendroctonus ponderosae Hopkins, a major forest pest.</title>
        <authorList>
            <person name="Keeling C.I."/>
            <person name="Yuen M.M."/>
            <person name="Liao N.Y."/>
            <person name="Docking T.R."/>
            <person name="Chan S.K."/>
            <person name="Taylor G.A."/>
            <person name="Palmquist D.L."/>
            <person name="Jackman S.D."/>
            <person name="Nguyen A."/>
            <person name="Li M."/>
            <person name="Henderson H."/>
            <person name="Janes J.K."/>
            <person name="Zhao Y."/>
            <person name="Pandoh P."/>
            <person name="Moore R."/>
            <person name="Sperling F.A."/>
            <person name="Huber D.P."/>
            <person name="Birol I."/>
            <person name="Jones S.J."/>
            <person name="Bohlmann J."/>
        </authorList>
    </citation>
    <scope>NUCLEOTIDE SEQUENCE</scope>
</reference>
<evidence type="ECO:0000256" key="1">
    <source>
        <dbReference type="SAM" id="MobiDB-lite"/>
    </source>
</evidence>
<reference evidence="3" key="2">
    <citation type="submission" date="2024-08" db="UniProtKB">
        <authorList>
            <consortium name="EnsemblMetazoa"/>
        </authorList>
    </citation>
    <scope>IDENTIFICATION</scope>
</reference>
<dbReference type="GO" id="GO:0005929">
    <property type="term" value="C:cilium"/>
    <property type="evidence" value="ECO:0007669"/>
    <property type="project" value="TreeGrafter"/>
</dbReference>
<dbReference type="GO" id="GO:0005881">
    <property type="term" value="C:cytoplasmic microtubule"/>
    <property type="evidence" value="ECO:0007669"/>
    <property type="project" value="TreeGrafter"/>
</dbReference>